<dbReference type="OrthoDB" id="9800421at2"/>
<dbReference type="PIRSF" id="PIRSF030820">
    <property type="entry name" value="UCP030820"/>
    <property type="match status" value="1"/>
</dbReference>
<dbReference type="Pfam" id="PF06073">
    <property type="entry name" value="DUF934"/>
    <property type="match status" value="1"/>
</dbReference>
<dbReference type="EMBL" id="SGXC01000002">
    <property type="protein sequence ID" value="RZS81275.1"/>
    <property type="molecule type" value="Genomic_DNA"/>
</dbReference>
<dbReference type="InterPro" id="IPR008318">
    <property type="entry name" value="UCP030820"/>
</dbReference>
<evidence type="ECO:0000313" key="2">
    <source>
        <dbReference type="Proteomes" id="UP000292445"/>
    </source>
</evidence>
<protein>
    <submittedName>
        <fullName evidence="1">Uncharacterized protein (DUF934 family)</fullName>
    </submittedName>
</protein>
<comment type="caution">
    <text evidence="1">The sequence shown here is derived from an EMBL/GenBank/DDBJ whole genome shotgun (WGS) entry which is preliminary data.</text>
</comment>
<dbReference type="Proteomes" id="UP000292445">
    <property type="component" value="Unassembled WGS sequence"/>
</dbReference>
<proteinExistence type="predicted"/>
<reference evidence="1 2" key="1">
    <citation type="submission" date="2019-02" db="EMBL/GenBank/DDBJ databases">
        <title>Genomic Encyclopedia of Type Strains, Phase IV (KMG-IV): sequencing the most valuable type-strain genomes for metagenomic binning, comparative biology and taxonomic classification.</title>
        <authorList>
            <person name="Goeker M."/>
        </authorList>
    </citation>
    <scope>NUCLEOTIDE SEQUENCE [LARGE SCALE GENOMIC DNA]</scope>
    <source>
        <strain evidence="1 2">K24</strain>
    </source>
</reference>
<keyword evidence="2" id="KW-1185">Reference proteome</keyword>
<evidence type="ECO:0000313" key="1">
    <source>
        <dbReference type="EMBL" id="RZS81275.1"/>
    </source>
</evidence>
<sequence length="172" mass="19215">MSEQQQAATLIRHRDLEVDTWKRFEPTEARPLPADDEDWLVPLAVWQSARAELRGRRRPVGVLLGPADDPAELAEEGRIDPTGLALIAVDFPIYTDGRGYSIAYLLRTRLGWQGELRAVGDVMIDTIHYQARSGFDSFAVKHGHDPEQALRAFGTFTAAYQQSYPVPAARQG</sequence>
<dbReference type="AlphaFoldDB" id="A0A4Q7NE48"/>
<dbReference type="RefSeq" id="WP_130358933.1">
    <property type="nucleotide sequence ID" value="NZ_SGXC01000002.1"/>
</dbReference>
<accession>A0A4Q7NE48</accession>
<organism evidence="1 2">
    <name type="scientific">Pigmentiphaga kullae</name>
    <dbReference type="NCBI Taxonomy" id="151784"/>
    <lineage>
        <taxon>Bacteria</taxon>
        <taxon>Pseudomonadati</taxon>
        <taxon>Pseudomonadota</taxon>
        <taxon>Betaproteobacteria</taxon>
        <taxon>Burkholderiales</taxon>
        <taxon>Alcaligenaceae</taxon>
        <taxon>Pigmentiphaga</taxon>
    </lineage>
</organism>
<gene>
    <name evidence="1" type="ORF">EV675_3898</name>
</gene>
<name>A0A4Q7NE48_9BURK</name>